<organism evidence="2 3">
    <name type="scientific">Tolypocladium paradoxum</name>
    <dbReference type="NCBI Taxonomy" id="94208"/>
    <lineage>
        <taxon>Eukaryota</taxon>
        <taxon>Fungi</taxon>
        <taxon>Dikarya</taxon>
        <taxon>Ascomycota</taxon>
        <taxon>Pezizomycotina</taxon>
        <taxon>Sordariomycetes</taxon>
        <taxon>Hypocreomycetidae</taxon>
        <taxon>Hypocreales</taxon>
        <taxon>Ophiocordycipitaceae</taxon>
        <taxon>Tolypocladium</taxon>
    </lineage>
</organism>
<feature type="compositionally biased region" description="Low complexity" evidence="1">
    <location>
        <begin position="37"/>
        <end position="51"/>
    </location>
</feature>
<evidence type="ECO:0000313" key="3">
    <source>
        <dbReference type="Proteomes" id="UP000237481"/>
    </source>
</evidence>
<gene>
    <name evidence="2" type="ORF">TPAR_08333</name>
</gene>
<evidence type="ECO:0000313" key="2">
    <source>
        <dbReference type="EMBL" id="POR31458.1"/>
    </source>
</evidence>
<keyword evidence="3" id="KW-1185">Reference proteome</keyword>
<dbReference type="Proteomes" id="UP000237481">
    <property type="component" value="Unassembled WGS sequence"/>
</dbReference>
<evidence type="ECO:0000256" key="1">
    <source>
        <dbReference type="SAM" id="MobiDB-lite"/>
    </source>
</evidence>
<reference evidence="2 3" key="1">
    <citation type="submission" date="2018-01" db="EMBL/GenBank/DDBJ databases">
        <title>Harnessing the power of phylogenomics to disentangle the directionality and signatures of interkingdom host jumping in the parasitic fungal genus Tolypocladium.</title>
        <authorList>
            <person name="Quandt C.A."/>
            <person name="Patterson W."/>
            <person name="Spatafora J.W."/>
        </authorList>
    </citation>
    <scope>NUCLEOTIDE SEQUENCE [LARGE SCALE GENOMIC DNA]</scope>
    <source>
        <strain evidence="2 3">NRBC 100945</strain>
    </source>
</reference>
<sequence>MAPRSSMGKWVVSWVVASGENCGLGFAIRQSTREYKPQSSRSPISRRTSSPANTQSQTPSYSPILDAPFRLPAAWMIRPCATALLPATKLPAATQHASRRISHGPARRAQGDAPWPLLKRRTPAQHHGAAVGSGSALVDSLGGRHGSLGVEFAPLETSLAQGTDQGKLPATKTDSRLMLILHGLSPNLNPSDFYRLAPNDLSSWHSVIKKVQQQRNPTTLEPLGRYHISFSTTSAASSYRDRLLRLHRLSRHKLRSPNGLWESSVPAFLKSSSGEAPAAELDAFTVVPGSQPAVNVDRRRVSARNSWAKALGDVVHKFDYGEKPPVVLLHVYPPTLTAEDVFRFIREDGFARGCEWNVYPPHHLKPKTRAVEDTIDGGGATAAQKPSFEYKDFDTIEKQRSRFVVICATEAEARRFHRHWNQRTLMAGPGHRATRNVVHASIINW</sequence>
<feature type="compositionally biased region" description="Polar residues" evidence="1">
    <location>
        <begin position="52"/>
        <end position="61"/>
    </location>
</feature>
<name>A0A2S4KMN8_9HYPO</name>
<protein>
    <submittedName>
        <fullName evidence="2">Uncharacterized protein</fullName>
    </submittedName>
</protein>
<dbReference type="STRING" id="94208.A0A2S4KMN8"/>
<feature type="region of interest" description="Disordered" evidence="1">
    <location>
        <begin position="32"/>
        <end position="63"/>
    </location>
</feature>
<proteinExistence type="predicted"/>
<dbReference type="EMBL" id="PKSG01001045">
    <property type="protein sequence ID" value="POR31458.1"/>
    <property type="molecule type" value="Genomic_DNA"/>
</dbReference>
<dbReference type="OrthoDB" id="5332316at2759"/>
<accession>A0A2S4KMN8</accession>
<comment type="caution">
    <text evidence="2">The sequence shown here is derived from an EMBL/GenBank/DDBJ whole genome shotgun (WGS) entry which is preliminary data.</text>
</comment>
<dbReference type="AlphaFoldDB" id="A0A2S4KMN8"/>